<dbReference type="Proteomes" id="UP000383932">
    <property type="component" value="Unassembled WGS sequence"/>
</dbReference>
<feature type="compositionally biased region" description="Polar residues" evidence="1">
    <location>
        <begin position="459"/>
        <end position="468"/>
    </location>
</feature>
<feature type="compositionally biased region" description="Basic and acidic residues" evidence="1">
    <location>
        <begin position="179"/>
        <end position="194"/>
    </location>
</feature>
<evidence type="ECO:0000313" key="2">
    <source>
        <dbReference type="EMBL" id="KAB5588602.1"/>
    </source>
</evidence>
<feature type="region of interest" description="Disordered" evidence="1">
    <location>
        <begin position="153"/>
        <end position="313"/>
    </location>
</feature>
<feature type="region of interest" description="Disordered" evidence="1">
    <location>
        <begin position="615"/>
        <end position="671"/>
    </location>
</feature>
<feature type="compositionally biased region" description="Basic residues" evidence="1">
    <location>
        <begin position="880"/>
        <end position="889"/>
    </location>
</feature>
<feature type="compositionally biased region" description="Low complexity" evidence="1">
    <location>
        <begin position="469"/>
        <end position="486"/>
    </location>
</feature>
<name>A0A5N5QA09_9AGAM</name>
<feature type="region of interest" description="Disordered" evidence="1">
    <location>
        <begin position="694"/>
        <end position="748"/>
    </location>
</feature>
<feature type="compositionally biased region" description="Low complexity" evidence="1">
    <location>
        <begin position="514"/>
        <end position="526"/>
    </location>
</feature>
<feature type="region of interest" description="Disordered" evidence="1">
    <location>
        <begin position="818"/>
        <end position="889"/>
    </location>
</feature>
<feature type="compositionally biased region" description="Polar residues" evidence="1">
    <location>
        <begin position="420"/>
        <end position="436"/>
    </location>
</feature>
<accession>A0A5N5QA09</accession>
<feature type="compositionally biased region" description="Pro residues" evidence="1">
    <location>
        <begin position="727"/>
        <end position="737"/>
    </location>
</feature>
<feature type="compositionally biased region" description="Pro residues" evidence="1">
    <location>
        <begin position="245"/>
        <end position="256"/>
    </location>
</feature>
<comment type="caution">
    <text evidence="2">The sequence shown here is derived from an EMBL/GenBank/DDBJ whole genome shotgun (WGS) entry which is preliminary data.</text>
</comment>
<feature type="compositionally biased region" description="Polar residues" evidence="1">
    <location>
        <begin position="402"/>
        <end position="411"/>
    </location>
</feature>
<feature type="region of interest" description="Disordered" evidence="1">
    <location>
        <begin position="336"/>
        <end position="367"/>
    </location>
</feature>
<feature type="compositionally biased region" description="Low complexity" evidence="1">
    <location>
        <begin position="542"/>
        <end position="557"/>
    </location>
</feature>
<feature type="compositionally biased region" description="Pro residues" evidence="1">
    <location>
        <begin position="446"/>
        <end position="458"/>
    </location>
</feature>
<feature type="compositionally biased region" description="Polar residues" evidence="1">
    <location>
        <begin position="336"/>
        <end position="358"/>
    </location>
</feature>
<gene>
    <name evidence="2" type="ORF">CTheo_7953</name>
</gene>
<protein>
    <submittedName>
        <fullName evidence="2">Uncharacterized protein</fullName>
    </submittedName>
</protein>
<feature type="compositionally biased region" description="Acidic residues" evidence="1">
    <location>
        <begin position="853"/>
        <end position="862"/>
    </location>
</feature>
<reference evidence="2 3" key="1">
    <citation type="journal article" date="2019" name="Fungal Biol. Biotechnol.">
        <title>Draft genome sequence of fastidious pathogen Ceratobasidium theobromae, which causes vascular-streak dieback in Theobroma cacao.</title>
        <authorList>
            <person name="Ali S.S."/>
            <person name="Asman A."/>
            <person name="Shao J."/>
            <person name="Firmansyah A.P."/>
            <person name="Susilo A.W."/>
            <person name="Rosmana A."/>
            <person name="McMahon P."/>
            <person name="Junaid M."/>
            <person name="Guest D."/>
            <person name="Kheng T.Y."/>
            <person name="Meinhardt L.W."/>
            <person name="Bailey B.A."/>
        </authorList>
    </citation>
    <scope>NUCLEOTIDE SEQUENCE [LARGE SCALE GENOMIC DNA]</scope>
    <source>
        <strain evidence="2 3">CT2</strain>
    </source>
</reference>
<organism evidence="2 3">
    <name type="scientific">Ceratobasidium theobromae</name>
    <dbReference type="NCBI Taxonomy" id="1582974"/>
    <lineage>
        <taxon>Eukaryota</taxon>
        <taxon>Fungi</taxon>
        <taxon>Dikarya</taxon>
        <taxon>Basidiomycota</taxon>
        <taxon>Agaricomycotina</taxon>
        <taxon>Agaricomycetes</taxon>
        <taxon>Cantharellales</taxon>
        <taxon>Ceratobasidiaceae</taxon>
        <taxon>Ceratobasidium</taxon>
    </lineage>
</organism>
<feature type="compositionally biased region" description="Low complexity" evidence="1">
    <location>
        <begin position="715"/>
        <end position="726"/>
    </location>
</feature>
<evidence type="ECO:0000256" key="1">
    <source>
        <dbReference type="SAM" id="MobiDB-lite"/>
    </source>
</evidence>
<dbReference type="OrthoDB" id="3253905at2759"/>
<proteinExistence type="predicted"/>
<feature type="compositionally biased region" description="Polar residues" evidence="1">
    <location>
        <begin position="275"/>
        <end position="305"/>
    </location>
</feature>
<evidence type="ECO:0000313" key="3">
    <source>
        <dbReference type="Proteomes" id="UP000383932"/>
    </source>
</evidence>
<feature type="compositionally biased region" description="Basic and acidic residues" evidence="1">
    <location>
        <begin position="211"/>
        <end position="222"/>
    </location>
</feature>
<feature type="compositionally biased region" description="Low complexity" evidence="1">
    <location>
        <begin position="629"/>
        <end position="660"/>
    </location>
</feature>
<feature type="region of interest" description="Disordered" evidence="1">
    <location>
        <begin position="402"/>
        <end position="563"/>
    </location>
</feature>
<dbReference type="EMBL" id="SSOP01000410">
    <property type="protein sequence ID" value="KAB5588602.1"/>
    <property type="molecule type" value="Genomic_DNA"/>
</dbReference>
<feature type="compositionally biased region" description="Polar residues" evidence="1">
    <location>
        <begin position="495"/>
        <end position="506"/>
    </location>
</feature>
<keyword evidence="3" id="KW-1185">Reference proteome</keyword>
<dbReference type="AlphaFoldDB" id="A0A5N5QA09"/>
<sequence>MSGIFVRGGRPIRVHFDTSHLLAIAARQLGRNVERAGGVLVSHPSNSDVLVVDPAAPWVFHDFIKTKRPELRPSVVLAFWIPLCLVTRSLVWIGSSHWPNVSVPFERPPYPETPQGVLAYGSFLAGRTYSQIAPFPEPKRSPRVPHETEHDITLTSNIANSDREVSQALEPGSESEDEPVQHPRTREGISDRMGPDSSLLRQASPTTAFKPPDKSHDAEKVEVSNATPLDDTQIPSEDVEMLPSAPSPVPDPPPPAELDVALASRHSSLVDPALNQVSPALESSSTTHNEGSTPVPPQQTTASPQPGSPPTPAIVELVSFDLNLARSVSPISLANASQHAVDATTPTVSDTLAPTQEPATGGEPSVAEGVTSAVVKPLVVPPVASKATELPASEIKISTNTNINSPLTRSDANAPDAPFTSITSNIGHTSTTSVNQASAPASAPKLPSPKPAVQPPPSTSDVQPVSTLSVPKTPAASKSPSPVVPTGLKYRLESTPATLTPVTSSKGPAATDGSSEAPTTSASPSTIRIRPKPRPVPTPDGAESAATAEPSSSPSSSLQLRPSIAHVKSKLNIIESNGEAKVPKLRLGTATVKNHPSAGRVGQIVKRLEDTHRPVVVGSPDLGQGAVQSSQSTTSLSRPSTVSHSPASTGSSTVTATAITPTNLKKRPSLLGSTISAPKRLVIRSPTASTVAVPIRSAAQSPKKSPLRDKFSENSTDSAASATSTSVPPPPTPPTPTPEQLAAPKRPWTKEEDQYIIDYMNWVFAQDPLASTSEIMKEIAAKCPYRNVGSWQNRFKTKEDSIYMHGVPVLFERLTNRTSHGGRARGNPKTTLEILSGTRTRSRRTVDYAGSSSEEEGDDSEEEYGHSRKRARHEGTSSSQRRRSDRRFD</sequence>